<dbReference type="SMART" id="SM00174">
    <property type="entry name" value="RHO"/>
    <property type="match status" value="1"/>
</dbReference>
<dbReference type="CDD" id="cd00876">
    <property type="entry name" value="Ras"/>
    <property type="match status" value="1"/>
</dbReference>
<feature type="region of interest" description="Disordered" evidence="3">
    <location>
        <begin position="337"/>
        <end position="356"/>
    </location>
</feature>
<keyword evidence="1" id="KW-0547">Nucleotide-binding</keyword>
<evidence type="ECO:0000256" key="3">
    <source>
        <dbReference type="SAM" id="MobiDB-lite"/>
    </source>
</evidence>
<dbReference type="Gene3D" id="1.20.1280.50">
    <property type="match status" value="1"/>
</dbReference>
<dbReference type="EMBL" id="KB007908">
    <property type="protein sequence ID" value="ELR21036.1"/>
    <property type="molecule type" value="Genomic_DNA"/>
</dbReference>
<gene>
    <name evidence="5" type="ORF">ACA1_281300</name>
</gene>
<evidence type="ECO:0000259" key="4">
    <source>
        <dbReference type="PROSITE" id="PS50181"/>
    </source>
</evidence>
<dbReference type="SUPFAM" id="SSF52540">
    <property type="entry name" value="P-loop containing nucleoside triphosphate hydrolases"/>
    <property type="match status" value="1"/>
</dbReference>
<name>L8H9C6_ACACF</name>
<dbReference type="AlphaFoldDB" id="L8H9C6"/>
<dbReference type="InterPro" id="IPR001806">
    <property type="entry name" value="Small_GTPase"/>
</dbReference>
<dbReference type="PANTHER" id="PTHR24070">
    <property type="entry name" value="RAS, DI-RAS, AND RHEB FAMILY MEMBERS OF SMALL GTPASE SUPERFAMILY"/>
    <property type="match status" value="1"/>
</dbReference>
<dbReference type="GO" id="GO:0003924">
    <property type="term" value="F:GTPase activity"/>
    <property type="evidence" value="ECO:0007669"/>
    <property type="project" value="InterPro"/>
</dbReference>
<dbReference type="STRING" id="1257118.L8H9C6"/>
<keyword evidence="2" id="KW-0342">GTP-binding</keyword>
<evidence type="ECO:0000313" key="6">
    <source>
        <dbReference type="Proteomes" id="UP000011083"/>
    </source>
</evidence>
<dbReference type="Gene3D" id="3.40.50.300">
    <property type="entry name" value="P-loop containing nucleotide triphosphate hydrolases"/>
    <property type="match status" value="1"/>
</dbReference>
<proteinExistence type="predicted"/>
<feature type="compositionally biased region" description="Basic and acidic residues" evidence="3">
    <location>
        <begin position="345"/>
        <end position="356"/>
    </location>
</feature>
<dbReference type="PROSITE" id="PS50181">
    <property type="entry name" value="FBOX"/>
    <property type="match status" value="1"/>
</dbReference>
<reference evidence="5 6" key="1">
    <citation type="journal article" date="2013" name="Genome Biol.">
        <title>Genome of Acanthamoeba castellanii highlights extensive lateral gene transfer and early evolution of tyrosine kinase signaling.</title>
        <authorList>
            <person name="Clarke M."/>
            <person name="Lohan A.J."/>
            <person name="Liu B."/>
            <person name="Lagkouvardos I."/>
            <person name="Roy S."/>
            <person name="Zafar N."/>
            <person name="Bertelli C."/>
            <person name="Schilde C."/>
            <person name="Kianianmomeni A."/>
            <person name="Burglin T.R."/>
            <person name="Frech C."/>
            <person name="Turcotte B."/>
            <person name="Kopec K.O."/>
            <person name="Synnott J.M."/>
            <person name="Choo C."/>
            <person name="Paponov I."/>
            <person name="Finkler A."/>
            <person name="Soon Heng Tan C."/>
            <person name="Hutchins A.P."/>
            <person name="Weinmeier T."/>
            <person name="Rattei T."/>
            <person name="Chu J.S."/>
            <person name="Gimenez G."/>
            <person name="Irimia M."/>
            <person name="Rigden D.J."/>
            <person name="Fitzpatrick D.A."/>
            <person name="Lorenzo-Morales J."/>
            <person name="Bateman A."/>
            <person name="Chiu C.H."/>
            <person name="Tang P."/>
            <person name="Hegemann P."/>
            <person name="Fromm H."/>
            <person name="Raoult D."/>
            <person name="Greub G."/>
            <person name="Miranda-Saavedra D."/>
            <person name="Chen N."/>
            <person name="Nash P."/>
            <person name="Ginger M.L."/>
            <person name="Horn M."/>
            <person name="Schaap P."/>
            <person name="Caler L."/>
            <person name="Loftus B."/>
        </authorList>
    </citation>
    <scope>NUCLEOTIDE SEQUENCE [LARGE SCALE GENOMIC DNA]</scope>
    <source>
        <strain evidence="5 6">Neff</strain>
    </source>
</reference>
<dbReference type="InterPro" id="IPR036047">
    <property type="entry name" value="F-box-like_dom_sf"/>
</dbReference>
<dbReference type="VEuPathDB" id="AmoebaDB:ACA1_281300"/>
<organism evidence="5 6">
    <name type="scientific">Acanthamoeba castellanii (strain ATCC 30010 / Neff)</name>
    <dbReference type="NCBI Taxonomy" id="1257118"/>
    <lineage>
        <taxon>Eukaryota</taxon>
        <taxon>Amoebozoa</taxon>
        <taxon>Discosea</taxon>
        <taxon>Longamoebia</taxon>
        <taxon>Centramoebida</taxon>
        <taxon>Acanthamoebidae</taxon>
        <taxon>Acanthamoeba</taxon>
    </lineage>
</organism>
<dbReference type="GeneID" id="14921911"/>
<evidence type="ECO:0000256" key="2">
    <source>
        <dbReference type="ARBA" id="ARBA00023134"/>
    </source>
</evidence>
<dbReference type="PRINTS" id="PR00449">
    <property type="entry name" value="RASTRNSFRMNG"/>
</dbReference>
<dbReference type="Pfam" id="PF00071">
    <property type="entry name" value="Ras"/>
    <property type="match status" value="1"/>
</dbReference>
<dbReference type="SMART" id="SM00173">
    <property type="entry name" value="RAS"/>
    <property type="match status" value="1"/>
</dbReference>
<protein>
    <submittedName>
        <fullName evidence="5">Ras subfamily protein</fullName>
    </submittedName>
</protein>
<dbReference type="InterPro" id="IPR027417">
    <property type="entry name" value="P-loop_NTPase"/>
</dbReference>
<dbReference type="SMART" id="SM00175">
    <property type="entry name" value="RAB"/>
    <property type="match status" value="1"/>
</dbReference>
<dbReference type="Pfam" id="PF12937">
    <property type="entry name" value="F-box-like"/>
    <property type="match status" value="1"/>
</dbReference>
<keyword evidence="6" id="KW-1185">Reference proteome</keyword>
<evidence type="ECO:0000256" key="1">
    <source>
        <dbReference type="ARBA" id="ARBA00022741"/>
    </source>
</evidence>
<dbReference type="Proteomes" id="UP000011083">
    <property type="component" value="Unassembled WGS sequence"/>
</dbReference>
<dbReference type="KEGG" id="acan:ACA1_281300"/>
<dbReference type="RefSeq" id="XP_004344779.1">
    <property type="nucleotide sequence ID" value="XM_004344729.1"/>
</dbReference>
<dbReference type="InterPro" id="IPR001810">
    <property type="entry name" value="F-box_dom"/>
</dbReference>
<dbReference type="GO" id="GO:0007165">
    <property type="term" value="P:signal transduction"/>
    <property type="evidence" value="ECO:0007669"/>
    <property type="project" value="InterPro"/>
</dbReference>
<dbReference type="GO" id="GO:0016020">
    <property type="term" value="C:membrane"/>
    <property type="evidence" value="ECO:0007669"/>
    <property type="project" value="InterPro"/>
</dbReference>
<sequence length="356" mass="39510">MFGGLGVDVRNNDGKPHNLCELYQLCCPAIIAGTEGGEGAYFYDFAADDNEDLTAGGKAARRTKRAVDFINVLPAEISLHILSFLPSADVGATLPRVSKAWQRFVEDDALWRDAVSTFVQDLAQRKIGHVDSSAQKQKTGCKAQLKQALESNPFHDTCGVGKSALTIMFIQNHFIEEYDPTIEDSYRKQFLVNVYVVLMDILDTAGPEEFSAMREQWVRTGTAFMMVYSVTNRASFEEIEHHQWELILRVKDTETFSAILVGNKSDVDTHPVYDWNRKAAEREITHAEGAALARKLSVASGRPVPFIETSAKLNINVTTAFAGLAYMELQRKGLVGPAKSNSQARAREKPTRCLLS</sequence>
<dbReference type="InterPro" id="IPR020849">
    <property type="entry name" value="Small_GTPase_Ras-type"/>
</dbReference>
<dbReference type="InterPro" id="IPR005225">
    <property type="entry name" value="Small_GTP-bd"/>
</dbReference>
<dbReference type="PROSITE" id="PS51419">
    <property type="entry name" value="RAB"/>
    <property type="match status" value="1"/>
</dbReference>
<feature type="domain" description="F-box" evidence="4">
    <location>
        <begin position="67"/>
        <end position="114"/>
    </location>
</feature>
<dbReference type="SUPFAM" id="SSF81383">
    <property type="entry name" value="F-box domain"/>
    <property type="match status" value="1"/>
</dbReference>
<dbReference type="PROSITE" id="PS51421">
    <property type="entry name" value="RAS"/>
    <property type="match status" value="1"/>
</dbReference>
<accession>L8H9C6</accession>
<evidence type="ECO:0000313" key="5">
    <source>
        <dbReference type="EMBL" id="ELR21036.1"/>
    </source>
</evidence>
<dbReference type="NCBIfam" id="TIGR00231">
    <property type="entry name" value="small_GTP"/>
    <property type="match status" value="1"/>
</dbReference>
<dbReference type="GO" id="GO:0005525">
    <property type="term" value="F:GTP binding"/>
    <property type="evidence" value="ECO:0007669"/>
    <property type="project" value="UniProtKB-KW"/>
</dbReference>